<evidence type="ECO:0000313" key="1">
    <source>
        <dbReference type="EMBL" id="TLD00901.1"/>
    </source>
</evidence>
<organism evidence="1 2">
    <name type="scientific">Robinsoniella peoriensis</name>
    <dbReference type="NCBI Taxonomy" id="180332"/>
    <lineage>
        <taxon>Bacteria</taxon>
        <taxon>Bacillati</taxon>
        <taxon>Bacillota</taxon>
        <taxon>Clostridia</taxon>
        <taxon>Lachnospirales</taxon>
        <taxon>Lachnospiraceae</taxon>
        <taxon>Robinsoniella</taxon>
    </lineage>
</organism>
<dbReference type="SFLD" id="SFLDG01129">
    <property type="entry name" value="C1.5:_HAD__Beta-PGM__Phosphata"/>
    <property type="match status" value="1"/>
</dbReference>
<proteinExistence type="predicted"/>
<gene>
    <name evidence="1" type="primary">yihX</name>
    <name evidence="1" type="ORF">DSM106044_02097</name>
</gene>
<dbReference type="EMBL" id="QGQD01000045">
    <property type="protein sequence ID" value="TLD00901.1"/>
    <property type="molecule type" value="Genomic_DNA"/>
</dbReference>
<dbReference type="InterPro" id="IPR023214">
    <property type="entry name" value="HAD_sf"/>
</dbReference>
<comment type="caution">
    <text evidence="1">The sequence shown here is derived from an EMBL/GenBank/DDBJ whole genome shotgun (WGS) entry which is preliminary data.</text>
</comment>
<dbReference type="STRING" id="180332.GCA_000797495_03991"/>
<dbReference type="SUPFAM" id="SSF56784">
    <property type="entry name" value="HAD-like"/>
    <property type="match status" value="1"/>
</dbReference>
<dbReference type="InterPro" id="IPR006439">
    <property type="entry name" value="HAD-SF_hydro_IA"/>
</dbReference>
<dbReference type="CDD" id="cd02603">
    <property type="entry name" value="HAD_sEH-N_like"/>
    <property type="match status" value="1"/>
</dbReference>
<dbReference type="PANTHER" id="PTHR43611">
    <property type="entry name" value="ALPHA-D-GLUCOSE 1-PHOSPHATE PHOSPHATASE"/>
    <property type="match status" value="1"/>
</dbReference>
<evidence type="ECO:0000313" key="2">
    <source>
        <dbReference type="Proteomes" id="UP000306509"/>
    </source>
</evidence>
<dbReference type="InterPro" id="IPR023198">
    <property type="entry name" value="PGP-like_dom2"/>
</dbReference>
<dbReference type="AlphaFoldDB" id="A0A4U8Q7N6"/>
<sequence>MIKSIIFDIGMVLAEYNWPKYLQTFSYDEKTYQAVANAVFLSPTWIECDRGVLSDRELLSAFISNAPEYEKEIREVYATVGGCIKQYDYAIPWIQDLKSKGLQIYALSNYGERMFAQTGKELNFLELMDGALISYQDHLIKPDPRIYQTILDRYHLIPEETVFFDDNADNVRAAANLGIIAFPFSSYSQAVEQLQSLMQI</sequence>
<dbReference type="Pfam" id="PF00702">
    <property type="entry name" value="Hydrolase"/>
    <property type="match status" value="1"/>
</dbReference>
<dbReference type="RefSeq" id="WP_138002410.1">
    <property type="nucleotide sequence ID" value="NZ_QGQD01000045.1"/>
</dbReference>
<dbReference type="GO" id="GO:0016787">
    <property type="term" value="F:hydrolase activity"/>
    <property type="evidence" value="ECO:0007669"/>
    <property type="project" value="UniProtKB-KW"/>
</dbReference>
<accession>A0A4U8Q7N6</accession>
<dbReference type="EC" id="3.1.3.-" evidence="1"/>
<protein>
    <submittedName>
        <fullName evidence="1">Alpha-D-glucose-1-phosphate phosphatase YihX</fullName>
        <ecNumber evidence="1">3.1.3.-</ecNumber>
    </submittedName>
</protein>
<dbReference type="NCBIfam" id="TIGR01509">
    <property type="entry name" value="HAD-SF-IA-v3"/>
    <property type="match status" value="1"/>
</dbReference>
<dbReference type="InterPro" id="IPR036412">
    <property type="entry name" value="HAD-like_sf"/>
</dbReference>
<dbReference type="Gene3D" id="1.10.150.240">
    <property type="entry name" value="Putative phosphatase, domain 2"/>
    <property type="match status" value="1"/>
</dbReference>
<keyword evidence="2" id="KW-1185">Reference proteome</keyword>
<dbReference type="Gene3D" id="3.40.50.1000">
    <property type="entry name" value="HAD superfamily/HAD-like"/>
    <property type="match status" value="1"/>
</dbReference>
<keyword evidence="1" id="KW-0378">Hydrolase</keyword>
<reference evidence="1 2" key="1">
    <citation type="journal article" date="2019" name="Anaerobe">
        <title>Detection of Robinsoniella peoriensis in multiple bone samples of a trauma patient.</title>
        <authorList>
            <person name="Schrottner P."/>
            <person name="Hartwich K."/>
            <person name="Bunk B."/>
            <person name="Schober I."/>
            <person name="Helbig S."/>
            <person name="Rudolph W.W."/>
            <person name="Gunzer F."/>
        </authorList>
    </citation>
    <scope>NUCLEOTIDE SEQUENCE [LARGE SCALE GENOMIC DNA]</scope>
    <source>
        <strain evidence="1 2">DSM 106044</strain>
    </source>
</reference>
<name>A0A4U8Q7N6_9FIRM</name>
<dbReference type="Proteomes" id="UP000306509">
    <property type="component" value="Unassembled WGS sequence"/>
</dbReference>
<dbReference type="PANTHER" id="PTHR43611:SF3">
    <property type="entry name" value="FLAVIN MONONUCLEOTIDE HYDROLASE 1, CHLOROPLATIC"/>
    <property type="match status" value="1"/>
</dbReference>
<dbReference type="SFLD" id="SFLDS00003">
    <property type="entry name" value="Haloacid_Dehalogenase"/>
    <property type="match status" value="1"/>
</dbReference>